<name>A0AAF0YAC1_9TREE</name>
<feature type="region of interest" description="Disordered" evidence="1">
    <location>
        <begin position="295"/>
        <end position="321"/>
    </location>
</feature>
<sequence length="321" mass="34977">MSRSTATATTSGSTFQWTPISINLSPELAPIHPQCPVCTRPDAAKRFMALYPALPHLAKINCERCWEEYRKLKVLQNPNPAQAHATAVDYQYLTSVAHPSGTPWARHNASIGKTAPLKVAKALPTPPATPPKVNKALPTPPHRHTLPASYHLPATPPTSSRASTVSSASSYYTAASPRDSMVSTSSYHTASSQVAPAIISPQPQRLVQPSANPVSALDQALAKIRNRDSVVSVSSTRTRYDVEVTHTLPDQYKPLPTVASSDRPTNPYSVPRKPAPTRAQAEVSAYRAVQRIPVESKKHAQRHAEYSRYLEQNPLPVPPKF</sequence>
<evidence type="ECO:0000313" key="2">
    <source>
        <dbReference type="EMBL" id="WOO82970.1"/>
    </source>
</evidence>
<organism evidence="2 3">
    <name type="scientific">Vanrija pseudolonga</name>
    <dbReference type="NCBI Taxonomy" id="143232"/>
    <lineage>
        <taxon>Eukaryota</taxon>
        <taxon>Fungi</taxon>
        <taxon>Dikarya</taxon>
        <taxon>Basidiomycota</taxon>
        <taxon>Agaricomycotina</taxon>
        <taxon>Tremellomycetes</taxon>
        <taxon>Trichosporonales</taxon>
        <taxon>Trichosporonaceae</taxon>
        <taxon>Vanrija</taxon>
    </lineage>
</organism>
<dbReference type="Proteomes" id="UP000827549">
    <property type="component" value="Chromosome 4"/>
</dbReference>
<gene>
    <name evidence="2" type="ORF">LOC62_04G006449</name>
</gene>
<accession>A0AAF0YAC1</accession>
<feature type="compositionally biased region" description="Basic and acidic residues" evidence="1">
    <location>
        <begin position="295"/>
        <end position="308"/>
    </location>
</feature>
<protein>
    <submittedName>
        <fullName evidence="2">Uncharacterized protein</fullName>
    </submittedName>
</protein>
<dbReference type="EMBL" id="CP086717">
    <property type="protein sequence ID" value="WOO82970.1"/>
    <property type="molecule type" value="Genomic_DNA"/>
</dbReference>
<dbReference type="GeneID" id="87809672"/>
<reference evidence="2" key="1">
    <citation type="submission" date="2023-10" db="EMBL/GenBank/DDBJ databases">
        <authorList>
            <person name="Noh H."/>
        </authorList>
    </citation>
    <scope>NUCLEOTIDE SEQUENCE</scope>
    <source>
        <strain evidence="2">DUCC4014</strain>
    </source>
</reference>
<feature type="compositionally biased region" description="Polar residues" evidence="1">
    <location>
        <begin position="258"/>
        <end position="268"/>
    </location>
</feature>
<feature type="region of interest" description="Disordered" evidence="1">
    <location>
        <begin position="251"/>
        <end position="283"/>
    </location>
</feature>
<dbReference type="AlphaFoldDB" id="A0AAF0YAC1"/>
<evidence type="ECO:0000313" key="3">
    <source>
        <dbReference type="Proteomes" id="UP000827549"/>
    </source>
</evidence>
<dbReference type="RefSeq" id="XP_062629002.1">
    <property type="nucleotide sequence ID" value="XM_062773018.1"/>
</dbReference>
<proteinExistence type="predicted"/>
<feature type="region of interest" description="Disordered" evidence="1">
    <location>
        <begin position="123"/>
        <end position="164"/>
    </location>
</feature>
<keyword evidence="3" id="KW-1185">Reference proteome</keyword>
<evidence type="ECO:0000256" key="1">
    <source>
        <dbReference type="SAM" id="MobiDB-lite"/>
    </source>
</evidence>